<dbReference type="InterPro" id="IPR014721">
    <property type="entry name" value="Ribsml_uS5_D2-typ_fold_subgr"/>
</dbReference>
<dbReference type="AlphaFoldDB" id="A0A0A1W2Y4"/>
<keyword evidence="4 10" id="KW-0808">Transferase</keyword>
<dbReference type="InterPro" id="IPR006204">
    <property type="entry name" value="GHMP_kinase_N_dom"/>
</dbReference>
<keyword evidence="6 10" id="KW-0418">Kinase</keyword>
<dbReference type="UniPathway" id="UPA00056">
    <property type="reaction ID" value="UER00094"/>
</dbReference>
<evidence type="ECO:0000259" key="11">
    <source>
        <dbReference type="Pfam" id="PF00288"/>
    </source>
</evidence>
<dbReference type="GO" id="GO:0019288">
    <property type="term" value="P:isopentenyl diphosphate biosynthetic process, methylerythritol 4-phosphate pathway"/>
    <property type="evidence" value="ECO:0007669"/>
    <property type="project" value="UniProtKB-UniRule"/>
</dbReference>
<dbReference type="PANTHER" id="PTHR43527">
    <property type="entry name" value="4-DIPHOSPHOCYTIDYL-2-C-METHYL-D-ERYTHRITOL KINASE, CHLOROPLASTIC"/>
    <property type="match status" value="1"/>
</dbReference>
<dbReference type="InterPro" id="IPR013750">
    <property type="entry name" value="GHMP_kinase_C_dom"/>
</dbReference>
<evidence type="ECO:0000256" key="6">
    <source>
        <dbReference type="ARBA" id="ARBA00022777"/>
    </source>
</evidence>
<reference evidence="13 14" key="1">
    <citation type="submission" date="2014-11" db="EMBL/GenBank/DDBJ databases">
        <title>Whole genome shotgun sequence of Sphingomonas parapaucimobilis NBRC 15100.</title>
        <authorList>
            <person name="Katano-Makiyama Y."/>
            <person name="Hosoyama A."/>
            <person name="Hashimoto M."/>
            <person name="Hosoyama Y."/>
            <person name="Noguchi M."/>
            <person name="Numata M."/>
            <person name="Tsuchikane K."/>
            <person name="Hirakata S."/>
            <person name="Uohara A."/>
            <person name="Shimodaira J."/>
            <person name="Ohji S."/>
            <person name="Ichikawa N."/>
            <person name="Kimura A."/>
            <person name="Yamazoe A."/>
            <person name="Fujita N."/>
        </authorList>
    </citation>
    <scope>NUCLEOTIDE SEQUENCE [LARGE SCALE GENOMIC DNA]</scope>
    <source>
        <strain evidence="13 14">NBRC 15100</strain>
    </source>
</reference>
<evidence type="ECO:0000256" key="10">
    <source>
        <dbReference type="HAMAP-Rule" id="MF_00061"/>
    </source>
</evidence>
<organism evidence="13 14">
    <name type="scientific">Sphingomonas parapaucimobilis NBRC 15100</name>
    <dbReference type="NCBI Taxonomy" id="1219049"/>
    <lineage>
        <taxon>Bacteria</taxon>
        <taxon>Pseudomonadati</taxon>
        <taxon>Pseudomonadota</taxon>
        <taxon>Alphaproteobacteria</taxon>
        <taxon>Sphingomonadales</taxon>
        <taxon>Sphingomonadaceae</taxon>
        <taxon>Sphingomonas</taxon>
    </lineage>
</organism>
<evidence type="ECO:0000313" key="13">
    <source>
        <dbReference type="EMBL" id="GAL99480.1"/>
    </source>
</evidence>
<evidence type="ECO:0000256" key="5">
    <source>
        <dbReference type="ARBA" id="ARBA00022741"/>
    </source>
</evidence>
<dbReference type="PANTHER" id="PTHR43527:SF2">
    <property type="entry name" value="4-DIPHOSPHOCYTIDYL-2-C-METHYL-D-ERYTHRITOL KINASE, CHLOROPLASTIC"/>
    <property type="match status" value="1"/>
</dbReference>
<dbReference type="eggNOG" id="COG1947">
    <property type="taxonomic scope" value="Bacteria"/>
</dbReference>
<comment type="similarity">
    <text evidence="1 10">Belongs to the GHMP kinase family. IspE subfamily.</text>
</comment>
<dbReference type="GO" id="GO:0016114">
    <property type="term" value="P:terpenoid biosynthetic process"/>
    <property type="evidence" value="ECO:0007669"/>
    <property type="project" value="UniProtKB-UniRule"/>
</dbReference>
<dbReference type="InterPro" id="IPR020568">
    <property type="entry name" value="Ribosomal_Su5_D2-typ_SF"/>
</dbReference>
<feature type="domain" description="GHMP kinase C-terminal" evidence="12">
    <location>
        <begin position="209"/>
        <end position="269"/>
    </location>
</feature>
<dbReference type="GO" id="GO:0050515">
    <property type="term" value="F:4-(cytidine 5'-diphospho)-2-C-methyl-D-erythritol kinase activity"/>
    <property type="evidence" value="ECO:0007669"/>
    <property type="project" value="UniProtKB-UniRule"/>
</dbReference>
<keyword evidence="14" id="KW-1185">Reference proteome</keyword>
<dbReference type="Gene3D" id="3.30.70.890">
    <property type="entry name" value="GHMP kinase, C-terminal domain"/>
    <property type="match status" value="1"/>
</dbReference>
<dbReference type="Gene3D" id="3.30.230.10">
    <property type="match status" value="1"/>
</dbReference>
<feature type="binding site" evidence="10">
    <location>
        <begin position="100"/>
        <end position="110"/>
    </location>
    <ligand>
        <name>ATP</name>
        <dbReference type="ChEBI" id="CHEBI:30616"/>
    </ligand>
</feature>
<feature type="active site" evidence="10">
    <location>
        <position position="13"/>
    </location>
</feature>
<dbReference type="NCBIfam" id="TIGR00154">
    <property type="entry name" value="ispE"/>
    <property type="match status" value="1"/>
</dbReference>
<evidence type="ECO:0000256" key="3">
    <source>
        <dbReference type="ARBA" id="ARBA00017473"/>
    </source>
</evidence>
<keyword evidence="8 10" id="KW-0414">Isoprene biosynthesis</keyword>
<name>A0A0A1W2Y4_9SPHN</name>
<evidence type="ECO:0000259" key="12">
    <source>
        <dbReference type="Pfam" id="PF08544"/>
    </source>
</evidence>
<dbReference type="InterPro" id="IPR036554">
    <property type="entry name" value="GHMP_kinase_C_sf"/>
</dbReference>
<evidence type="ECO:0000256" key="4">
    <source>
        <dbReference type="ARBA" id="ARBA00022679"/>
    </source>
</evidence>
<comment type="caution">
    <text evidence="13">The sequence shown here is derived from an EMBL/GenBank/DDBJ whole genome shotgun (WGS) entry which is preliminary data.</text>
</comment>
<dbReference type="NCBIfam" id="NF011202">
    <property type="entry name" value="PRK14608.1"/>
    <property type="match status" value="1"/>
</dbReference>
<proteinExistence type="inferred from homology"/>
<evidence type="ECO:0000256" key="7">
    <source>
        <dbReference type="ARBA" id="ARBA00022840"/>
    </source>
</evidence>
<feature type="active site" evidence="10">
    <location>
        <position position="142"/>
    </location>
</feature>
<dbReference type="Pfam" id="PF00288">
    <property type="entry name" value="GHMP_kinases_N"/>
    <property type="match status" value="1"/>
</dbReference>
<accession>A0A0A1W2Y4</accession>
<gene>
    <name evidence="10 13" type="primary">ispE</name>
    <name evidence="13" type="ORF">SP5_005_00030</name>
</gene>
<dbReference type="EMBL" id="BBPI01000005">
    <property type="protein sequence ID" value="GAL99480.1"/>
    <property type="molecule type" value="Genomic_DNA"/>
</dbReference>
<evidence type="ECO:0000256" key="8">
    <source>
        <dbReference type="ARBA" id="ARBA00023229"/>
    </source>
</evidence>
<sequence length="280" mass="28615">MGMTAIVETAPAKINLALHVRRRRDDGYHELETLFAFCRDGDVVTVERADSSSLTLTGPFAAVLAGESQDDNLVMRAARGFGAQFGVGDAHAITLDKHLPVASGIGGGSADAAATLRALARLHGVATDDPALFALAAELGADVPACLLGKTARGEGKGDALQPLEPLGKRPVLLVNPGVGVSTAAVFGRWDGVDRGTLGQGAVMAVAAAGRNDLEPPARAIAPQIDSVLAVLASAPGVELARMSGSGATCFAIFGDTGARDAAAEAARTQGWWTLPTFLR</sequence>
<dbReference type="Proteomes" id="UP000032305">
    <property type="component" value="Unassembled WGS sequence"/>
</dbReference>
<dbReference type="GO" id="GO:0005524">
    <property type="term" value="F:ATP binding"/>
    <property type="evidence" value="ECO:0007669"/>
    <property type="project" value="UniProtKB-UniRule"/>
</dbReference>
<keyword evidence="7 10" id="KW-0067">ATP-binding</keyword>
<evidence type="ECO:0000256" key="2">
    <source>
        <dbReference type="ARBA" id="ARBA00012052"/>
    </source>
</evidence>
<dbReference type="PIRSF" id="PIRSF010376">
    <property type="entry name" value="IspE"/>
    <property type="match status" value="1"/>
</dbReference>
<dbReference type="EC" id="2.7.1.148" evidence="2 10"/>
<dbReference type="Pfam" id="PF08544">
    <property type="entry name" value="GHMP_kinases_C"/>
    <property type="match status" value="1"/>
</dbReference>
<keyword evidence="5 10" id="KW-0547">Nucleotide-binding</keyword>
<dbReference type="InterPro" id="IPR004424">
    <property type="entry name" value="IspE"/>
</dbReference>
<evidence type="ECO:0000256" key="1">
    <source>
        <dbReference type="ARBA" id="ARBA00009684"/>
    </source>
</evidence>
<dbReference type="HAMAP" id="MF_00061">
    <property type="entry name" value="IspE"/>
    <property type="match status" value="1"/>
</dbReference>
<evidence type="ECO:0000313" key="14">
    <source>
        <dbReference type="Proteomes" id="UP000032305"/>
    </source>
</evidence>
<dbReference type="SUPFAM" id="SSF55060">
    <property type="entry name" value="GHMP Kinase, C-terminal domain"/>
    <property type="match status" value="1"/>
</dbReference>
<evidence type="ECO:0000256" key="9">
    <source>
        <dbReference type="ARBA" id="ARBA00032554"/>
    </source>
</evidence>
<protein>
    <recommendedName>
        <fullName evidence="3 10">4-diphosphocytidyl-2-C-methyl-D-erythritol kinase</fullName>
        <shortName evidence="10">CMK</shortName>
        <ecNumber evidence="2 10">2.7.1.148</ecNumber>
    </recommendedName>
    <alternativeName>
        <fullName evidence="9 10">4-(cytidine-5'-diphospho)-2-C-methyl-D-erythritol kinase</fullName>
    </alternativeName>
</protein>
<comment type="pathway">
    <text evidence="10">Isoprenoid biosynthesis; isopentenyl diphosphate biosynthesis via DXP pathway; isopentenyl diphosphate from 1-deoxy-D-xylulose 5-phosphate: step 3/6.</text>
</comment>
<dbReference type="SUPFAM" id="SSF54211">
    <property type="entry name" value="Ribosomal protein S5 domain 2-like"/>
    <property type="match status" value="1"/>
</dbReference>
<feature type="domain" description="GHMP kinase N-terminal" evidence="11">
    <location>
        <begin position="72"/>
        <end position="150"/>
    </location>
</feature>
<comment type="catalytic activity">
    <reaction evidence="10">
        <text>4-CDP-2-C-methyl-D-erythritol + ATP = 4-CDP-2-C-methyl-D-erythritol 2-phosphate + ADP + H(+)</text>
        <dbReference type="Rhea" id="RHEA:18437"/>
        <dbReference type="ChEBI" id="CHEBI:15378"/>
        <dbReference type="ChEBI" id="CHEBI:30616"/>
        <dbReference type="ChEBI" id="CHEBI:57823"/>
        <dbReference type="ChEBI" id="CHEBI:57919"/>
        <dbReference type="ChEBI" id="CHEBI:456216"/>
        <dbReference type="EC" id="2.7.1.148"/>
    </reaction>
</comment>
<comment type="function">
    <text evidence="10">Catalyzes the phosphorylation of the position 2 hydroxy group of 4-diphosphocytidyl-2C-methyl-D-erythritol.</text>
</comment>